<gene>
    <name evidence="2" type="ORF">SAMN05216267_1002207</name>
</gene>
<evidence type="ECO:0000259" key="1">
    <source>
        <dbReference type="PROSITE" id="PS50043"/>
    </source>
</evidence>
<dbReference type="CDD" id="cd06170">
    <property type="entry name" value="LuxR_C_like"/>
    <property type="match status" value="1"/>
</dbReference>
<feature type="domain" description="HTH luxR-type" evidence="1">
    <location>
        <begin position="272"/>
        <end position="338"/>
    </location>
</feature>
<evidence type="ECO:0000313" key="3">
    <source>
        <dbReference type="Proteomes" id="UP000181951"/>
    </source>
</evidence>
<dbReference type="GO" id="GO:0006355">
    <property type="term" value="P:regulation of DNA-templated transcription"/>
    <property type="evidence" value="ECO:0007669"/>
    <property type="project" value="InterPro"/>
</dbReference>
<dbReference type="Pfam" id="PF00196">
    <property type="entry name" value="GerE"/>
    <property type="match status" value="1"/>
</dbReference>
<dbReference type="PANTHER" id="PTHR34293">
    <property type="entry name" value="HTH-TYPE TRANSCRIPTIONAL REGULATOR TRMBL2"/>
    <property type="match status" value="1"/>
</dbReference>
<dbReference type="Gene3D" id="1.10.10.10">
    <property type="entry name" value="Winged helix-like DNA-binding domain superfamily/Winged helix DNA-binding domain"/>
    <property type="match status" value="1"/>
</dbReference>
<dbReference type="InterPro" id="IPR016032">
    <property type="entry name" value="Sig_transdc_resp-reg_C-effctor"/>
</dbReference>
<dbReference type="EMBL" id="FODD01000002">
    <property type="protein sequence ID" value="SEN18842.1"/>
    <property type="molecule type" value="Genomic_DNA"/>
</dbReference>
<dbReference type="AlphaFoldDB" id="A0A1H8EH95"/>
<name>A0A1H8EH95_9ACTN</name>
<dbReference type="PROSITE" id="PS50043">
    <property type="entry name" value="HTH_LUXR_2"/>
    <property type="match status" value="1"/>
</dbReference>
<dbReference type="STRING" id="310780.SAMN05216267_1002207"/>
<sequence>MQLGDTHETHDPLPRADLPPWLADDEVALYGWAAVHEHLDLRAAARDLDVEPDRLAASLAALGERGLLRVLPGEPPRMQVVDPDLAAEAVIMPFEETIRRQQAVLRVLRDHVAGLRQHYVEGLRARTPGAELIPRLDQVRVALNRASAQCRSEIMTSQPGGNRDPEALAEALVRDTATLARGVRMRTLYHHTARFNAPSQAYVAQASALGAEYRTAHELFGRLIVFDREMAFLPDTSGDWGAVVVREPNVVHFLCELFEQVWTLAQPFSNAAADGLEMISREIDGKIVKMLAAGLKDETIARRLGISLRTARRHIADIMQSLGAGSRFQAGVLMASRGLLTEDRPVLAD</sequence>
<accession>A0A1H8EH95</accession>
<dbReference type="SUPFAM" id="SSF46894">
    <property type="entry name" value="C-terminal effector domain of the bipartite response regulators"/>
    <property type="match status" value="1"/>
</dbReference>
<dbReference type="OrthoDB" id="4307453at2"/>
<organism evidence="2 3">
    <name type="scientific">Actinacidiphila rubida</name>
    <dbReference type="NCBI Taxonomy" id="310780"/>
    <lineage>
        <taxon>Bacteria</taxon>
        <taxon>Bacillati</taxon>
        <taxon>Actinomycetota</taxon>
        <taxon>Actinomycetes</taxon>
        <taxon>Kitasatosporales</taxon>
        <taxon>Streptomycetaceae</taxon>
        <taxon>Actinacidiphila</taxon>
    </lineage>
</organism>
<protein>
    <submittedName>
        <fullName evidence="2">Regulatory protein, luxR family</fullName>
    </submittedName>
</protein>
<dbReference type="InterPro" id="IPR051797">
    <property type="entry name" value="TrmB-like"/>
</dbReference>
<proteinExistence type="predicted"/>
<keyword evidence="3" id="KW-1185">Reference proteome</keyword>
<evidence type="ECO:0000313" key="2">
    <source>
        <dbReference type="EMBL" id="SEN18842.1"/>
    </source>
</evidence>
<reference evidence="2 3" key="1">
    <citation type="submission" date="2016-10" db="EMBL/GenBank/DDBJ databases">
        <authorList>
            <person name="de Groot N.N."/>
        </authorList>
    </citation>
    <scope>NUCLEOTIDE SEQUENCE [LARGE SCALE GENOMIC DNA]</scope>
    <source>
        <strain evidence="2 3">CGMCC 4.2026</strain>
    </source>
</reference>
<dbReference type="Proteomes" id="UP000181951">
    <property type="component" value="Unassembled WGS sequence"/>
</dbReference>
<dbReference type="InterPro" id="IPR036388">
    <property type="entry name" value="WH-like_DNA-bd_sf"/>
</dbReference>
<dbReference type="SMART" id="SM00421">
    <property type="entry name" value="HTH_LUXR"/>
    <property type="match status" value="1"/>
</dbReference>
<dbReference type="RefSeq" id="WP_079139135.1">
    <property type="nucleotide sequence ID" value="NZ_FODD01000002.1"/>
</dbReference>
<dbReference type="InterPro" id="IPR000792">
    <property type="entry name" value="Tscrpt_reg_LuxR_C"/>
</dbReference>
<dbReference type="GO" id="GO:0003677">
    <property type="term" value="F:DNA binding"/>
    <property type="evidence" value="ECO:0007669"/>
    <property type="project" value="InterPro"/>
</dbReference>
<dbReference type="PANTHER" id="PTHR34293:SF1">
    <property type="entry name" value="HTH-TYPE TRANSCRIPTIONAL REGULATOR TRMBL2"/>
    <property type="match status" value="1"/>
</dbReference>